<evidence type="ECO:0000313" key="4">
    <source>
        <dbReference type="Proteomes" id="UP000501690"/>
    </source>
</evidence>
<dbReference type="Proteomes" id="UP000501690">
    <property type="component" value="Linkage Group LG2"/>
</dbReference>
<protein>
    <submittedName>
        <fullName evidence="3">Uncharacterized protein</fullName>
    </submittedName>
</protein>
<dbReference type="EMBL" id="CP039346">
    <property type="protein sequence ID" value="QCD83879.1"/>
    <property type="molecule type" value="Genomic_DNA"/>
</dbReference>
<reference evidence="3 4" key="1">
    <citation type="submission" date="2019-04" db="EMBL/GenBank/DDBJ databases">
        <title>An improved genome assembly and genetic linkage map for asparagus bean, Vigna unguiculata ssp. sesquipedialis.</title>
        <authorList>
            <person name="Xia Q."/>
            <person name="Zhang R."/>
            <person name="Dong Y."/>
        </authorList>
    </citation>
    <scope>NUCLEOTIDE SEQUENCE [LARGE SCALE GENOMIC DNA]</scope>
    <source>
        <tissue evidence="3">Leaf</tissue>
    </source>
</reference>
<gene>
    <name evidence="3" type="ORF">DEO72_LG2g4227</name>
</gene>
<dbReference type="AlphaFoldDB" id="A0A4D6L5V3"/>
<keyword evidence="2" id="KW-0472">Membrane</keyword>
<feature type="region of interest" description="Disordered" evidence="1">
    <location>
        <begin position="114"/>
        <end position="144"/>
    </location>
</feature>
<keyword evidence="2" id="KW-0812">Transmembrane</keyword>
<keyword evidence="2" id="KW-1133">Transmembrane helix</keyword>
<sequence>MEMKQNSVKAPIWEPVEPVASTRSKTKSVEYAELSSDKQTFEASPFVIISEVLSVISAFTSMLFSLLVFAVCFLTFYLNATTNWLMKTTEKLNAKGKERESHVNRGESNNFLEASFSGKDKEKRNKETKNPNQHGNNKEHQRIDASTIHGCETSNSVEHGYAIDNCFNNYGEGEQDYSYCEINSSSSKDSYNNHDSGLQDLSMAKVWISKNQDIFNNLSVHSQSFRNAKVGDSKEPKAIRHAFNNGKNATQKYDGYTFTGQEKTYG</sequence>
<evidence type="ECO:0000256" key="2">
    <source>
        <dbReference type="SAM" id="Phobius"/>
    </source>
</evidence>
<feature type="transmembrane region" description="Helical" evidence="2">
    <location>
        <begin position="52"/>
        <end position="78"/>
    </location>
</feature>
<keyword evidence="4" id="KW-1185">Reference proteome</keyword>
<feature type="compositionally biased region" description="Basic and acidic residues" evidence="1">
    <location>
        <begin position="118"/>
        <end position="129"/>
    </location>
</feature>
<evidence type="ECO:0000256" key="1">
    <source>
        <dbReference type="SAM" id="MobiDB-lite"/>
    </source>
</evidence>
<evidence type="ECO:0000313" key="3">
    <source>
        <dbReference type="EMBL" id="QCD83879.1"/>
    </source>
</evidence>
<name>A0A4D6L5V3_VIGUN</name>
<proteinExistence type="predicted"/>
<accession>A0A4D6L5V3</accession>
<organism evidence="3 4">
    <name type="scientific">Vigna unguiculata</name>
    <name type="common">Cowpea</name>
    <dbReference type="NCBI Taxonomy" id="3917"/>
    <lineage>
        <taxon>Eukaryota</taxon>
        <taxon>Viridiplantae</taxon>
        <taxon>Streptophyta</taxon>
        <taxon>Embryophyta</taxon>
        <taxon>Tracheophyta</taxon>
        <taxon>Spermatophyta</taxon>
        <taxon>Magnoliopsida</taxon>
        <taxon>eudicotyledons</taxon>
        <taxon>Gunneridae</taxon>
        <taxon>Pentapetalae</taxon>
        <taxon>rosids</taxon>
        <taxon>fabids</taxon>
        <taxon>Fabales</taxon>
        <taxon>Fabaceae</taxon>
        <taxon>Papilionoideae</taxon>
        <taxon>50 kb inversion clade</taxon>
        <taxon>NPAAA clade</taxon>
        <taxon>indigoferoid/millettioid clade</taxon>
        <taxon>Phaseoleae</taxon>
        <taxon>Vigna</taxon>
    </lineage>
</organism>